<dbReference type="GO" id="GO:0031177">
    <property type="term" value="F:phosphopantetheine binding"/>
    <property type="evidence" value="ECO:0007669"/>
    <property type="project" value="TreeGrafter"/>
</dbReference>
<feature type="transmembrane region" description="Helical" evidence="1">
    <location>
        <begin position="810"/>
        <end position="829"/>
    </location>
</feature>
<feature type="domain" description="AMP-binding enzyme C-terminal" evidence="3">
    <location>
        <begin position="386"/>
        <end position="456"/>
    </location>
</feature>
<dbReference type="Proteomes" id="UP000601435">
    <property type="component" value="Unassembled WGS sequence"/>
</dbReference>
<dbReference type="PROSITE" id="PS00455">
    <property type="entry name" value="AMP_BINDING"/>
    <property type="match status" value="1"/>
</dbReference>
<dbReference type="AlphaFoldDB" id="A0A812LN92"/>
<keyword evidence="1" id="KW-1133">Transmembrane helix</keyword>
<dbReference type="OrthoDB" id="416786at2759"/>
<evidence type="ECO:0000259" key="2">
    <source>
        <dbReference type="Pfam" id="PF00501"/>
    </source>
</evidence>
<dbReference type="GO" id="GO:0005737">
    <property type="term" value="C:cytoplasm"/>
    <property type="evidence" value="ECO:0007669"/>
    <property type="project" value="TreeGrafter"/>
</dbReference>
<dbReference type="InterPro" id="IPR000873">
    <property type="entry name" value="AMP-dep_synth/lig_dom"/>
</dbReference>
<name>A0A812LN92_9DINO</name>
<dbReference type="Gene3D" id="3.40.50.12780">
    <property type="entry name" value="N-terminal domain of ligase-like"/>
    <property type="match status" value="1"/>
</dbReference>
<feature type="transmembrane region" description="Helical" evidence="1">
    <location>
        <begin position="849"/>
        <end position="870"/>
    </location>
</feature>
<dbReference type="EMBL" id="CAJNJA010009419">
    <property type="protein sequence ID" value="CAE7246564.1"/>
    <property type="molecule type" value="Genomic_DNA"/>
</dbReference>
<dbReference type="InterPro" id="IPR025110">
    <property type="entry name" value="AMP-bd_C"/>
</dbReference>
<feature type="domain" description="AMP-dependent synthetase/ligase" evidence="2">
    <location>
        <begin position="10"/>
        <end position="331"/>
    </location>
</feature>
<dbReference type="PANTHER" id="PTHR45527:SF1">
    <property type="entry name" value="FATTY ACID SYNTHASE"/>
    <property type="match status" value="1"/>
</dbReference>
<feature type="transmembrane region" description="Helical" evidence="1">
    <location>
        <begin position="506"/>
        <end position="524"/>
    </location>
</feature>
<dbReference type="SUPFAM" id="SSF56801">
    <property type="entry name" value="Acetyl-CoA synthetase-like"/>
    <property type="match status" value="1"/>
</dbReference>
<protein>
    <submittedName>
        <fullName evidence="4">TycC protein</fullName>
    </submittedName>
</protein>
<dbReference type="Pfam" id="PF00501">
    <property type="entry name" value="AMP-binding"/>
    <property type="match status" value="1"/>
</dbReference>
<reference evidence="4" key="1">
    <citation type="submission" date="2021-02" db="EMBL/GenBank/DDBJ databases">
        <authorList>
            <person name="Dougan E. K."/>
            <person name="Rhodes N."/>
            <person name="Thang M."/>
            <person name="Chan C."/>
        </authorList>
    </citation>
    <scope>NUCLEOTIDE SEQUENCE</scope>
</reference>
<dbReference type="InterPro" id="IPR020845">
    <property type="entry name" value="AMP-binding_CS"/>
</dbReference>
<proteinExistence type="predicted"/>
<dbReference type="InterPro" id="IPR045851">
    <property type="entry name" value="AMP-bd_C_sf"/>
</dbReference>
<feature type="transmembrane region" description="Helical" evidence="1">
    <location>
        <begin position="572"/>
        <end position="590"/>
    </location>
</feature>
<dbReference type="GO" id="GO:0043041">
    <property type="term" value="P:amino acid activation for nonribosomal peptide biosynthetic process"/>
    <property type="evidence" value="ECO:0007669"/>
    <property type="project" value="TreeGrafter"/>
</dbReference>
<feature type="transmembrane region" description="Helical" evidence="1">
    <location>
        <begin position="664"/>
        <end position="690"/>
    </location>
</feature>
<feature type="transmembrane region" description="Helical" evidence="1">
    <location>
        <begin position="536"/>
        <end position="560"/>
    </location>
</feature>
<evidence type="ECO:0000313" key="4">
    <source>
        <dbReference type="EMBL" id="CAE7246564.1"/>
    </source>
</evidence>
<dbReference type="GO" id="GO:0044550">
    <property type="term" value="P:secondary metabolite biosynthetic process"/>
    <property type="evidence" value="ECO:0007669"/>
    <property type="project" value="TreeGrafter"/>
</dbReference>
<evidence type="ECO:0000259" key="3">
    <source>
        <dbReference type="Pfam" id="PF13193"/>
    </source>
</evidence>
<comment type="caution">
    <text evidence="4">The sequence shown here is derived from an EMBL/GenBank/DDBJ whole genome shotgun (WGS) entry which is preliminary data.</text>
</comment>
<organism evidence="4 5">
    <name type="scientific">Symbiodinium necroappetens</name>
    <dbReference type="NCBI Taxonomy" id="1628268"/>
    <lineage>
        <taxon>Eukaryota</taxon>
        <taxon>Sar</taxon>
        <taxon>Alveolata</taxon>
        <taxon>Dinophyceae</taxon>
        <taxon>Suessiales</taxon>
        <taxon>Symbiodiniaceae</taxon>
        <taxon>Symbiodinium</taxon>
    </lineage>
</organism>
<keyword evidence="1" id="KW-0812">Transmembrane</keyword>
<dbReference type="Pfam" id="PF13193">
    <property type="entry name" value="AMP-binding_C"/>
    <property type="match status" value="1"/>
</dbReference>
<dbReference type="InterPro" id="IPR042099">
    <property type="entry name" value="ANL_N_sf"/>
</dbReference>
<keyword evidence="5" id="KW-1185">Reference proteome</keyword>
<feature type="transmembrane region" description="Helical" evidence="1">
    <location>
        <begin position="774"/>
        <end position="798"/>
    </location>
</feature>
<evidence type="ECO:0000256" key="1">
    <source>
        <dbReference type="SAM" id="Phobius"/>
    </source>
</evidence>
<keyword evidence="1" id="KW-0472">Membrane</keyword>
<dbReference type="PANTHER" id="PTHR45527">
    <property type="entry name" value="NONRIBOSOMAL PEPTIDE SYNTHETASE"/>
    <property type="match status" value="1"/>
</dbReference>
<accession>A0A812LN92</accession>
<dbReference type="Gene3D" id="3.30.300.30">
    <property type="match status" value="1"/>
</dbReference>
<evidence type="ECO:0000313" key="5">
    <source>
        <dbReference type="Proteomes" id="UP000601435"/>
    </source>
</evidence>
<gene>
    <name evidence="4" type="primary">tycC</name>
    <name evidence="4" type="ORF">SNEC2469_LOCUS4831</name>
</gene>
<sequence length="896" mass="99693">MRTPTGEVRFDELRGCAAGCARLLRPLLSEEMSVVALYLHSGPKLVAAILGTWLAKGSWVPLDRKAPEKRLRELVGQMEPAALICDDDRPFTHLSTPLLHARQLIWDSDCTMPEVSFQESMDRVAQVIYTSGSTGAPKGVIFTHARLAHSTHFFAEQCGIDQTTRVLQKTSNIWSVFRHEVYPALCRAGTIVFGLPKKSGDPMHLAEVIDASSVTLLVATPSVLQLLLDAGELSTLQQVVCMGEPLSWHLADQVLEKLPAVKLMNFYGSTETENTTFSVGRTGMDIWRQNRAVPAGVPQPHVTVHLLRPGSLESAQGKGEICFSGVMATGYRQRPDLTAAAFIDHPELGKLYRTGDLGSWNHQQLVVHGRLDRQVKVRGCRVELGEVEAALGPLVAEVAATVAEGAQQHLQIMAFVCPSDLNLDELKNDVEQRVPSHAVPSRFVALPHLPRLANGKVDLKHLEALAAKHLAKEEQETHAILDSLGVLQHLTKTQLEEERWLHNQQAFWLLLVMMMHMNFVHGAAVDPNTHSDSGQLAGAVILAACHAHDMIAFTLLLGFADARREPTLGARDAVALAAALVSTLIVNPYVCGSVFLLTEWFLYVYVWSRLLLVVLSKIHVGLWQAVLVLCAACLLPDDLIWLQIPLTWRGWLVEKVTMLRWKTLHFDLFFMPGCYLLAWHATAAGFLAWFRKTGARLMNGARDVLAQYMDAAVAEKSLQISICLASWAFFLALSFVPGEYGYLNYKTIYIEGREKGSHVVTWQYMTHPSLTSYVMLWLGEFLLLTLPALAVGLGMAFVPWHFKTMGSTCFGSYISHCMLCFQGWFRFYFDKRLLSRITDKAFDPRLNAAIVLLWNVLFCVAYAHTIGAGFHHVMVRLLKGFLPPQSQGERLSFDQV</sequence>